<dbReference type="EMBL" id="CP061283">
    <property type="protein sequence ID" value="QNS09421.1"/>
    <property type="molecule type" value="Genomic_DNA"/>
</dbReference>
<keyword evidence="1" id="KW-0175">Coiled coil</keyword>
<feature type="coiled-coil region" evidence="1">
    <location>
        <begin position="306"/>
        <end position="354"/>
    </location>
</feature>
<feature type="coiled-coil region" evidence="1">
    <location>
        <begin position="62"/>
        <end position="92"/>
    </location>
</feature>
<reference evidence="4 5" key="1">
    <citation type="submission" date="2020-09" db="EMBL/GenBank/DDBJ databases">
        <title>A novel species.</title>
        <authorList>
            <person name="Gao J."/>
        </authorList>
    </citation>
    <scope>NUCLEOTIDE SEQUENCE [LARGE SCALE GENOMIC DNA]</scope>
    <source>
        <strain evidence="4 5">CRXT-Y-14</strain>
        <plasmid evidence="4 5">unnamed2</plasmid>
    </source>
</reference>
<keyword evidence="4" id="KW-0614">Plasmid</keyword>
<name>A0A7H1BL16_9ACTN</name>
<evidence type="ECO:0000256" key="1">
    <source>
        <dbReference type="SAM" id="Coils"/>
    </source>
</evidence>
<dbReference type="KEGG" id="sxn:IAG42_37280"/>
<dbReference type="AlphaFoldDB" id="A0A7H1BL16"/>
<keyword evidence="5" id="KW-1185">Reference proteome</keyword>
<evidence type="ECO:0000313" key="5">
    <source>
        <dbReference type="Proteomes" id="UP000516428"/>
    </source>
</evidence>
<organism evidence="4 5">
    <name type="scientific">Streptomyces xanthii</name>
    <dbReference type="NCBI Taxonomy" id="2768069"/>
    <lineage>
        <taxon>Bacteria</taxon>
        <taxon>Bacillati</taxon>
        <taxon>Actinomycetota</taxon>
        <taxon>Actinomycetes</taxon>
        <taxon>Kitasatosporales</taxon>
        <taxon>Streptomycetaceae</taxon>
        <taxon>Streptomyces</taxon>
    </lineage>
</organism>
<evidence type="ECO:0000256" key="3">
    <source>
        <dbReference type="SAM" id="Phobius"/>
    </source>
</evidence>
<dbReference type="InterPro" id="IPR021235">
    <property type="entry name" value="DUF2637"/>
</dbReference>
<keyword evidence="3" id="KW-0812">Transmembrane</keyword>
<feature type="region of interest" description="Disordered" evidence="2">
    <location>
        <begin position="512"/>
        <end position="533"/>
    </location>
</feature>
<accession>A0A7H1BL16</accession>
<dbReference type="Pfam" id="PF10935">
    <property type="entry name" value="DUF2637"/>
    <property type="match status" value="1"/>
</dbReference>
<protein>
    <submittedName>
        <fullName evidence="4">DUF2637 domain-containing protein</fullName>
    </submittedName>
</protein>
<feature type="transmembrane region" description="Helical" evidence="3">
    <location>
        <begin position="105"/>
        <end position="127"/>
    </location>
</feature>
<sequence>MSITAPRTQTDPETDETPLMSRTERRQVGRATARKAGAEARVSEVEADKAEQLASLDVEERSLTVEQKRDKLKQQRRQAERAEKARIRKEAVQKWKGRGRAVVQALPVVVAVAAVAALIVASVWIAWPAQAEAMREDLGERSWIVPGVVEGLTWTFAALTILAVRRGAPAGRYRAGTAVSALIAASLNLFHSPSESAGQVNALASLAGVIAFEAVVSLLQHTQSGRTAAEVREQLARWIAHPLVSLTAWRIRAPYRKKITVQAAWDQAWESHHGGTPGTTAARVRRQRRAEFRMERARTTASRRRVRELKRSAQAIAVEAEAAERSAELAQARADEARALAEEFRSRAVKEEEKAAARLSSQKYRSLPFIGGEWVPVTVPATGSDEAAKRSEGPKIQFPKGESAPSAPAGNGSERGERNASASSGNAAKTAGGNGSAAGSERDLSEHVKDAFPIARELAYVAAKDKRKRTGNGFFSPYVLAERVGIRRKDGPGLVALLEAEPGFAEAMAEEIEKAQRENAQDNQSDKTEEISA</sequence>
<proteinExistence type="predicted"/>
<feature type="compositionally biased region" description="Polar residues" evidence="2">
    <location>
        <begin position="1"/>
        <end position="11"/>
    </location>
</feature>
<geneLocation type="plasmid" evidence="4 5">
    <name>unnamed2</name>
</geneLocation>
<feature type="transmembrane region" description="Helical" evidence="3">
    <location>
        <begin position="143"/>
        <end position="164"/>
    </location>
</feature>
<dbReference type="Proteomes" id="UP000516428">
    <property type="component" value="Plasmid unnamed2"/>
</dbReference>
<dbReference type="RefSeq" id="WP_188342076.1">
    <property type="nucleotide sequence ID" value="NZ_CP061283.1"/>
</dbReference>
<gene>
    <name evidence="4" type="ORF">IAG42_37280</name>
</gene>
<keyword evidence="3" id="KW-0472">Membrane</keyword>
<feature type="region of interest" description="Disordered" evidence="2">
    <location>
        <begin position="383"/>
        <end position="444"/>
    </location>
</feature>
<feature type="region of interest" description="Disordered" evidence="2">
    <location>
        <begin position="1"/>
        <end position="44"/>
    </location>
</feature>
<keyword evidence="3" id="KW-1133">Transmembrane helix</keyword>
<evidence type="ECO:0000256" key="2">
    <source>
        <dbReference type="SAM" id="MobiDB-lite"/>
    </source>
</evidence>
<evidence type="ECO:0000313" key="4">
    <source>
        <dbReference type="EMBL" id="QNS09421.1"/>
    </source>
</evidence>